<reference evidence="3" key="1">
    <citation type="journal article" date="2011" name="Science">
        <title>The plant cell wall-decomposing machinery underlies the functional diversity of forest fungi.</title>
        <authorList>
            <person name="Eastwood D.C."/>
            <person name="Floudas D."/>
            <person name="Binder M."/>
            <person name="Majcherczyk A."/>
            <person name="Schneider P."/>
            <person name="Aerts A."/>
            <person name="Asiegbu F.O."/>
            <person name="Baker S.E."/>
            <person name="Barry K."/>
            <person name="Bendiksby M."/>
            <person name="Blumentritt M."/>
            <person name="Coutinho P.M."/>
            <person name="Cullen D."/>
            <person name="de Vries R.P."/>
            <person name="Gathman A."/>
            <person name="Goodell B."/>
            <person name="Henrissat B."/>
            <person name="Ihrmark K."/>
            <person name="Kauserud H."/>
            <person name="Kohler A."/>
            <person name="LaButti K."/>
            <person name="Lapidus A."/>
            <person name="Lavin J.L."/>
            <person name="Lee Y.-H."/>
            <person name="Lindquist E."/>
            <person name="Lilly W."/>
            <person name="Lucas S."/>
            <person name="Morin E."/>
            <person name="Murat C."/>
            <person name="Oguiza J.A."/>
            <person name="Park J."/>
            <person name="Pisabarro A.G."/>
            <person name="Riley R."/>
            <person name="Rosling A."/>
            <person name="Salamov A."/>
            <person name="Schmidt O."/>
            <person name="Schmutz J."/>
            <person name="Skrede I."/>
            <person name="Stenlid J."/>
            <person name="Wiebenga A."/>
            <person name="Xie X."/>
            <person name="Kuees U."/>
            <person name="Hibbett D.S."/>
            <person name="Hoffmeister D."/>
            <person name="Hoegberg N."/>
            <person name="Martin F."/>
            <person name="Grigoriev I.V."/>
            <person name="Watkinson S.C."/>
        </authorList>
    </citation>
    <scope>NUCLEOTIDE SEQUENCE [LARGE SCALE GENOMIC DNA]</scope>
    <source>
        <strain evidence="3">strain S7.3</strain>
    </source>
</reference>
<dbReference type="GO" id="GO:0004674">
    <property type="term" value="F:protein serine/threonine kinase activity"/>
    <property type="evidence" value="ECO:0007669"/>
    <property type="project" value="TreeGrafter"/>
</dbReference>
<dbReference type="HOGENOM" id="CLU_000288_7_18_1"/>
<dbReference type="SUPFAM" id="SSF56112">
    <property type="entry name" value="Protein kinase-like (PK-like)"/>
    <property type="match status" value="1"/>
</dbReference>
<dbReference type="PANTHER" id="PTHR44329">
    <property type="entry name" value="SERINE/THREONINE-PROTEIN KINASE TNNI3K-RELATED"/>
    <property type="match status" value="1"/>
</dbReference>
<dbReference type="OrthoDB" id="346907at2759"/>
<dbReference type="Proteomes" id="UP000008063">
    <property type="component" value="Unassembled WGS sequence"/>
</dbReference>
<dbReference type="GO" id="GO:0005524">
    <property type="term" value="F:ATP binding"/>
    <property type="evidence" value="ECO:0007669"/>
    <property type="project" value="InterPro"/>
</dbReference>
<organism evidence="3">
    <name type="scientific">Serpula lacrymans var. lacrymans (strain S7.3)</name>
    <name type="common">Dry rot fungus</name>
    <dbReference type="NCBI Taxonomy" id="936435"/>
    <lineage>
        <taxon>Eukaryota</taxon>
        <taxon>Fungi</taxon>
        <taxon>Dikarya</taxon>
        <taxon>Basidiomycota</taxon>
        <taxon>Agaricomycotina</taxon>
        <taxon>Agaricomycetes</taxon>
        <taxon>Agaricomycetidae</taxon>
        <taxon>Boletales</taxon>
        <taxon>Coniophorineae</taxon>
        <taxon>Serpulaceae</taxon>
        <taxon>Serpula</taxon>
    </lineage>
</organism>
<dbReference type="STRING" id="936435.F8PSQ8"/>
<name>F8PSQ8_SERL3</name>
<sequence length="396" mass="44954">MLAKVLEEPERGEFFARREDEAHSLVNLLQAILDYASLSPSLKRRFTSALIRLSSKSGRFPDCMVLEEVTRLGEDPVAAGSFGEVWKGSFYSEVIAMKVLKVYERSNVKELLKRFSAEIIIWRQLSHPNLIPFYGVYYLNASKTRICLISPWMQNGNVVQYLRREPDIERSYLMLDIARGLEYLHSGKPGIVHGDLKGENILITSSRRACLTDFGLASARDSELIMSSSTPNARVTGTLRWQAPELLNYEAENTRSTFASDVYSFGCVGYEIYSGEIPFHEVKSDYYVMQSVTRGARPPRPPLSLCQTRGLDDTLWAILQSCWLKDAAARPTAEYLVSRLRAMPRNAEEKTTPAAHGWDRLTRSRLSHSLVDHPLSCSAKVVQEWKQLSLFEDWEA</sequence>
<dbReference type="eggNOG" id="KOG0192">
    <property type="taxonomic scope" value="Eukaryota"/>
</dbReference>
<dbReference type="PROSITE" id="PS00108">
    <property type="entry name" value="PROTEIN_KINASE_ST"/>
    <property type="match status" value="1"/>
</dbReference>
<dbReference type="Pfam" id="PF07714">
    <property type="entry name" value="PK_Tyr_Ser-Thr"/>
    <property type="match status" value="1"/>
</dbReference>
<dbReference type="OMA" id="SHIVIST"/>
<dbReference type="Gene3D" id="1.10.510.10">
    <property type="entry name" value="Transferase(Phosphotransferase) domain 1"/>
    <property type="match status" value="1"/>
</dbReference>
<dbReference type="InterPro" id="IPR051681">
    <property type="entry name" value="Ser/Thr_Kinases-Pseudokinases"/>
</dbReference>
<gene>
    <name evidence="2" type="ORF">SERLA73DRAFT_87912</name>
</gene>
<accession>F8PSQ8</accession>
<evidence type="ECO:0000313" key="2">
    <source>
        <dbReference type="EMBL" id="EGO01336.1"/>
    </source>
</evidence>
<dbReference type="EMBL" id="GL945478">
    <property type="protein sequence ID" value="EGO01336.1"/>
    <property type="molecule type" value="Genomic_DNA"/>
</dbReference>
<dbReference type="InterPro" id="IPR011009">
    <property type="entry name" value="Kinase-like_dom_sf"/>
</dbReference>
<dbReference type="AlphaFoldDB" id="F8PSQ8"/>
<dbReference type="InterPro" id="IPR001245">
    <property type="entry name" value="Ser-Thr/Tyr_kinase_cat_dom"/>
</dbReference>
<feature type="domain" description="Protein kinase" evidence="1">
    <location>
        <begin position="71"/>
        <end position="346"/>
    </location>
</feature>
<dbReference type="PROSITE" id="PS50011">
    <property type="entry name" value="PROTEIN_KINASE_DOM"/>
    <property type="match status" value="1"/>
</dbReference>
<proteinExistence type="predicted"/>
<keyword evidence="3" id="KW-1185">Reference proteome</keyword>
<evidence type="ECO:0000313" key="3">
    <source>
        <dbReference type="Proteomes" id="UP000008063"/>
    </source>
</evidence>
<dbReference type="InterPro" id="IPR000719">
    <property type="entry name" value="Prot_kinase_dom"/>
</dbReference>
<dbReference type="InterPro" id="IPR008271">
    <property type="entry name" value="Ser/Thr_kinase_AS"/>
</dbReference>
<dbReference type="SMART" id="SM00220">
    <property type="entry name" value="S_TKc"/>
    <property type="match status" value="1"/>
</dbReference>
<dbReference type="InParanoid" id="F8PSQ8"/>
<evidence type="ECO:0000259" key="1">
    <source>
        <dbReference type="PROSITE" id="PS50011"/>
    </source>
</evidence>
<dbReference type="PANTHER" id="PTHR44329:SF214">
    <property type="entry name" value="PROTEIN KINASE DOMAIN-CONTAINING PROTEIN"/>
    <property type="match status" value="1"/>
</dbReference>
<protein>
    <recommendedName>
        <fullName evidence="1">Protein kinase domain-containing protein</fullName>
    </recommendedName>
</protein>